<evidence type="ECO:0000256" key="6">
    <source>
        <dbReference type="ARBA" id="ARBA00023315"/>
    </source>
</evidence>
<keyword evidence="2" id="KW-1003">Cell membrane</keyword>
<evidence type="ECO:0000313" key="9">
    <source>
        <dbReference type="Proteomes" id="UP000076586"/>
    </source>
</evidence>
<dbReference type="PANTHER" id="PTHR30606">
    <property type="entry name" value="LIPID A BIOSYNTHESIS LAUROYL ACYLTRANSFERASE"/>
    <property type="match status" value="1"/>
</dbReference>
<comment type="caution">
    <text evidence="8">The sequence shown here is derived from an EMBL/GenBank/DDBJ whole genome shotgun (WGS) entry which is preliminary data.</text>
</comment>
<gene>
    <name evidence="8" type="ORF">PJIAN_4491</name>
</gene>
<dbReference type="OrthoDB" id="9801955at2"/>
<evidence type="ECO:0000313" key="8">
    <source>
        <dbReference type="EMBL" id="GAT63948.1"/>
    </source>
</evidence>
<sequence>MKKLSDTLGYYIFYAFAGVIACLPLTVLYLISDIAAFFVHRVVRYRLNIVRMNLRNSFPEKSDAELKSIENKFYRHLCDYGVELIKMTRISEKELDKRITIDNFDLFYEQLDKGKNIILLLGHYGNWDWLSTLERRFRPGVTLAAVYRPLKNPGIDELFIKARERFGTLNISKNNTLRAMIRIKQSKQPHVVAMVSDQTPSVNNLEYWTNFLHQDTPVLTGMDKIARQLDFSVYYIDCQVVKRGYYKATLSIIESDPASLEPYEICERFIRKVEQTIQRDPAFYLWSHKRWKHKREK</sequence>
<name>A0A171ALS5_9BACT</name>
<comment type="subcellular location">
    <subcellularLocation>
        <location evidence="1">Cell inner membrane</location>
    </subcellularLocation>
</comment>
<evidence type="ECO:0000256" key="3">
    <source>
        <dbReference type="ARBA" id="ARBA00022519"/>
    </source>
</evidence>
<evidence type="ECO:0000256" key="7">
    <source>
        <dbReference type="SAM" id="Phobius"/>
    </source>
</evidence>
<keyword evidence="7" id="KW-0812">Transmembrane</keyword>
<keyword evidence="5 7" id="KW-0472">Membrane</keyword>
<keyword evidence="6" id="KW-0012">Acyltransferase</keyword>
<dbReference type="STRING" id="681398.PJIAN_4491"/>
<dbReference type="GO" id="GO:0005886">
    <property type="term" value="C:plasma membrane"/>
    <property type="evidence" value="ECO:0007669"/>
    <property type="project" value="UniProtKB-SubCell"/>
</dbReference>
<dbReference type="AlphaFoldDB" id="A0A171ALS5"/>
<evidence type="ECO:0000256" key="4">
    <source>
        <dbReference type="ARBA" id="ARBA00022679"/>
    </source>
</evidence>
<keyword evidence="3" id="KW-0997">Cell inner membrane</keyword>
<organism evidence="8 9">
    <name type="scientific">Paludibacter jiangxiensis</name>
    <dbReference type="NCBI Taxonomy" id="681398"/>
    <lineage>
        <taxon>Bacteria</taxon>
        <taxon>Pseudomonadati</taxon>
        <taxon>Bacteroidota</taxon>
        <taxon>Bacteroidia</taxon>
        <taxon>Bacteroidales</taxon>
        <taxon>Paludibacteraceae</taxon>
        <taxon>Paludibacter</taxon>
    </lineage>
</organism>
<dbReference type="RefSeq" id="WP_068705608.1">
    <property type="nucleotide sequence ID" value="NZ_BDCR01000004.1"/>
</dbReference>
<dbReference type="GO" id="GO:0016746">
    <property type="term" value="F:acyltransferase activity"/>
    <property type="evidence" value="ECO:0007669"/>
    <property type="project" value="UniProtKB-KW"/>
</dbReference>
<keyword evidence="7" id="KW-1133">Transmembrane helix</keyword>
<dbReference type="InterPro" id="IPR004960">
    <property type="entry name" value="LipA_acyltrans"/>
</dbReference>
<reference evidence="9" key="1">
    <citation type="submission" date="2016-04" db="EMBL/GenBank/DDBJ databases">
        <title>Draft genome sequence of Paludibacter jiangxiensis strain NM7.</title>
        <authorList>
            <person name="Qiu Y."/>
            <person name="Matsuura N."/>
            <person name="Ohashi A."/>
            <person name="Tourlousse M.D."/>
            <person name="Sekiguchi Y."/>
        </authorList>
    </citation>
    <scope>NUCLEOTIDE SEQUENCE [LARGE SCALE GENOMIC DNA]</scope>
    <source>
        <strain evidence="9">NM7</strain>
    </source>
</reference>
<evidence type="ECO:0000256" key="5">
    <source>
        <dbReference type="ARBA" id="ARBA00023136"/>
    </source>
</evidence>
<proteinExistence type="predicted"/>
<dbReference type="EMBL" id="BDCR01000004">
    <property type="protein sequence ID" value="GAT63948.1"/>
    <property type="molecule type" value="Genomic_DNA"/>
</dbReference>
<dbReference type="PANTHER" id="PTHR30606:SF10">
    <property type="entry name" value="PHOSPHATIDYLINOSITOL MANNOSIDE ACYLTRANSFERASE"/>
    <property type="match status" value="1"/>
</dbReference>
<keyword evidence="4 8" id="KW-0808">Transferase</keyword>
<accession>A0A171ALS5</accession>
<protein>
    <submittedName>
        <fullName evidence="8">KDO2-lipid IV(A) lauroyltransferase</fullName>
    </submittedName>
</protein>
<dbReference type="Proteomes" id="UP000076586">
    <property type="component" value="Unassembled WGS sequence"/>
</dbReference>
<evidence type="ECO:0000256" key="1">
    <source>
        <dbReference type="ARBA" id="ARBA00004533"/>
    </source>
</evidence>
<keyword evidence="9" id="KW-1185">Reference proteome</keyword>
<dbReference type="CDD" id="cd07984">
    <property type="entry name" value="LPLAT_LABLAT-like"/>
    <property type="match status" value="1"/>
</dbReference>
<dbReference type="Pfam" id="PF03279">
    <property type="entry name" value="Lip_A_acyltrans"/>
    <property type="match status" value="1"/>
</dbReference>
<dbReference type="PROSITE" id="PS51257">
    <property type="entry name" value="PROKAR_LIPOPROTEIN"/>
    <property type="match status" value="1"/>
</dbReference>
<dbReference type="GO" id="GO:0009247">
    <property type="term" value="P:glycolipid biosynthetic process"/>
    <property type="evidence" value="ECO:0007669"/>
    <property type="project" value="UniProtKB-ARBA"/>
</dbReference>
<feature type="transmembrane region" description="Helical" evidence="7">
    <location>
        <begin position="12"/>
        <end position="39"/>
    </location>
</feature>
<evidence type="ECO:0000256" key="2">
    <source>
        <dbReference type="ARBA" id="ARBA00022475"/>
    </source>
</evidence>
<reference evidence="9" key="2">
    <citation type="journal article" date="2017" name="Genome Announc.">
        <title>Draft genome sequence of Paludibacter jiangxiensis NM7(T), a propionate-producing fermentative bacterium.</title>
        <authorList>
            <person name="Qiu Y.-L."/>
            <person name="Tourlousse D.M."/>
            <person name="Matsuura N."/>
            <person name="Ohashi A."/>
            <person name="Sekiguchi Y."/>
        </authorList>
    </citation>
    <scope>NUCLEOTIDE SEQUENCE [LARGE SCALE GENOMIC DNA]</scope>
    <source>
        <strain evidence="9">NM7</strain>
    </source>
</reference>